<evidence type="ECO:0000256" key="2">
    <source>
        <dbReference type="ARBA" id="ARBA00023163"/>
    </source>
</evidence>
<reference evidence="6" key="1">
    <citation type="submission" date="2016-10" db="EMBL/GenBank/DDBJ databases">
        <authorList>
            <person name="Varghese N."/>
            <person name="Submissions S."/>
        </authorList>
    </citation>
    <scope>NUCLEOTIDE SEQUENCE [LARGE SCALE GENOMIC DNA]</scope>
    <source>
        <strain evidence="6">CGMCC 1.7739</strain>
    </source>
</reference>
<gene>
    <name evidence="5" type="ORF">SAMN04488063_2663</name>
</gene>
<feature type="compositionally biased region" description="Basic and acidic residues" evidence="3">
    <location>
        <begin position="93"/>
        <end position="105"/>
    </location>
</feature>
<accession>A0A1I2TLZ7</accession>
<dbReference type="InterPro" id="IPR036390">
    <property type="entry name" value="WH_DNA-bd_sf"/>
</dbReference>
<feature type="region of interest" description="Disordered" evidence="3">
    <location>
        <begin position="69"/>
        <end position="105"/>
    </location>
</feature>
<dbReference type="Proteomes" id="UP000198876">
    <property type="component" value="Unassembled WGS sequence"/>
</dbReference>
<dbReference type="SMART" id="SM00065">
    <property type="entry name" value="GAF"/>
    <property type="match status" value="1"/>
</dbReference>
<keyword evidence="1" id="KW-0805">Transcription regulation</keyword>
<evidence type="ECO:0000313" key="5">
    <source>
        <dbReference type="EMBL" id="SFG63351.1"/>
    </source>
</evidence>
<dbReference type="SUPFAM" id="SSF46785">
    <property type="entry name" value="Winged helix' DNA-binding domain"/>
    <property type="match status" value="1"/>
</dbReference>
<dbReference type="InterPro" id="IPR029016">
    <property type="entry name" value="GAF-like_dom_sf"/>
</dbReference>
<protein>
    <submittedName>
        <fullName evidence="5">GAF domain-containing protein</fullName>
    </submittedName>
</protein>
<evidence type="ECO:0000256" key="3">
    <source>
        <dbReference type="SAM" id="MobiDB-lite"/>
    </source>
</evidence>
<dbReference type="InterPro" id="IPR031803">
    <property type="entry name" value="BAT_GAF/HTH-assoc"/>
</dbReference>
<feature type="region of interest" description="Disordered" evidence="3">
    <location>
        <begin position="184"/>
        <end position="221"/>
    </location>
</feature>
<evidence type="ECO:0000313" key="6">
    <source>
        <dbReference type="Proteomes" id="UP000198876"/>
    </source>
</evidence>
<keyword evidence="2" id="KW-0804">Transcription</keyword>
<evidence type="ECO:0000259" key="4">
    <source>
        <dbReference type="SMART" id="SM00065"/>
    </source>
</evidence>
<dbReference type="AlphaFoldDB" id="A0A1I2TLZ7"/>
<sequence>MDDGSLTECLRETLALFEESGAPQTTTEVSDRLDVGRRSTYERLERLVERDRLQTKAVGASARVWWRPSPTAEQSARACDGREDTSSGEPVDAAERQRAEETMERQEQRLAALNSLNQVVREITDAVIDQSTREEIERTVCERLADTESYLFAWTGDVDSASRTVRLRTEAGVEGYLDGVTISVDPADDRSGGPTGRAFNTGEVQTTRETDSDPRHDPWRDHVRRYGFRSSAAVPIIHEGTVYAVLNVYADRPNAFEGEEGELIGQLGEVVGHAIAAIERKRALMCDEVVELEFHVPDVLGPFGIEGRASGLIRYEHTVPRGDGEFVLFGRTTPDGAETVRTMAAEVPFYDGVTFRDCGDETAFELRVSEPPVLSAVASLGGSVERAVIEDGDYHLTVHLSPSADVRRLLDAMVETHPAMTLLRRRQLTKRDRRVDSGDALTSSLTDRQRAALEIAYRAGFFEWPRDASGEDVAGSMGVAAPTFHQHLRAAEKKVFESLFSPARR</sequence>
<dbReference type="PANTHER" id="PTHR34236:SF1">
    <property type="entry name" value="DIMETHYL SULFOXIDE REDUCTASE TRANSCRIPTIONAL ACTIVATOR"/>
    <property type="match status" value="1"/>
</dbReference>
<dbReference type="Pfam" id="PF15915">
    <property type="entry name" value="BAT"/>
    <property type="match status" value="1"/>
</dbReference>
<dbReference type="RefSeq" id="WP_092892929.1">
    <property type="nucleotide sequence ID" value="NZ_FOOQ01000002.1"/>
</dbReference>
<evidence type="ECO:0000256" key="1">
    <source>
        <dbReference type="ARBA" id="ARBA00023015"/>
    </source>
</evidence>
<dbReference type="Gene3D" id="3.30.450.40">
    <property type="match status" value="1"/>
</dbReference>
<organism evidence="5 6">
    <name type="scientific">Halopelagius inordinatus</name>
    <dbReference type="NCBI Taxonomy" id="553467"/>
    <lineage>
        <taxon>Archaea</taxon>
        <taxon>Methanobacteriati</taxon>
        <taxon>Methanobacteriota</taxon>
        <taxon>Stenosarchaea group</taxon>
        <taxon>Halobacteria</taxon>
        <taxon>Halobacteriales</taxon>
        <taxon>Haloferacaceae</taxon>
    </lineage>
</organism>
<dbReference type="Pfam" id="PF04967">
    <property type="entry name" value="HTH_10"/>
    <property type="match status" value="1"/>
</dbReference>
<dbReference type="InterPro" id="IPR007050">
    <property type="entry name" value="HTH_bacterioopsin"/>
</dbReference>
<dbReference type="STRING" id="553467.SAMN04488063_2663"/>
<proteinExistence type="predicted"/>
<dbReference type="InterPro" id="IPR003018">
    <property type="entry name" value="GAF"/>
</dbReference>
<feature type="compositionally biased region" description="Basic and acidic residues" evidence="3">
    <location>
        <begin position="206"/>
        <end position="221"/>
    </location>
</feature>
<name>A0A1I2TLZ7_9EURY</name>
<dbReference type="Pfam" id="PF13185">
    <property type="entry name" value="GAF_2"/>
    <property type="match status" value="1"/>
</dbReference>
<dbReference type="PANTHER" id="PTHR34236">
    <property type="entry name" value="DIMETHYL SULFOXIDE REDUCTASE TRANSCRIPTIONAL ACTIVATOR"/>
    <property type="match status" value="1"/>
</dbReference>
<feature type="domain" description="GAF" evidence="4">
    <location>
        <begin position="115"/>
        <end position="285"/>
    </location>
</feature>
<keyword evidence="6" id="KW-1185">Reference proteome</keyword>
<dbReference type="SUPFAM" id="SSF55781">
    <property type="entry name" value="GAF domain-like"/>
    <property type="match status" value="1"/>
</dbReference>
<dbReference type="OrthoDB" id="234125at2157"/>
<dbReference type="EMBL" id="FOOQ01000002">
    <property type="protein sequence ID" value="SFG63351.1"/>
    <property type="molecule type" value="Genomic_DNA"/>
</dbReference>